<evidence type="ECO:0000256" key="5">
    <source>
        <dbReference type="ARBA" id="ARBA00022679"/>
    </source>
</evidence>
<dbReference type="EC" id="2.8.5.2" evidence="14"/>
<feature type="chain" id="PRO_5046554660" description="SoxAX cytochrome complex subunit A" evidence="15">
    <location>
        <begin position="20"/>
        <end position="257"/>
    </location>
</feature>
<comment type="similarity">
    <text evidence="11 14">Belongs to the SoxA family.</text>
</comment>
<dbReference type="RefSeq" id="WP_016842443.1">
    <property type="nucleotide sequence ID" value="NZ_BJNL01000009.1"/>
</dbReference>
<keyword evidence="3 14" id="KW-0813">Transport</keyword>
<dbReference type="GeneID" id="92956355"/>
<evidence type="ECO:0000256" key="11">
    <source>
        <dbReference type="ARBA" id="ARBA00025746"/>
    </source>
</evidence>
<dbReference type="PROSITE" id="PS51007">
    <property type="entry name" value="CYTC"/>
    <property type="match status" value="1"/>
</dbReference>
<keyword evidence="4 14" id="KW-0349">Heme</keyword>
<dbReference type="EMBL" id="JBGBZA010000002">
    <property type="protein sequence ID" value="MEY9315229.1"/>
    <property type="molecule type" value="Genomic_DNA"/>
</dbReference>
<dbReference type="Gene3D" id="1.10.760.10">
    <property type="entry name" value="Cytochrome c-like domain"/>
    <property type="match status" value="2"/>
</dbReference>
<evidence type="ECO:0000313" key="17">
    <source>
        <dbReference type="EMBL" id="MEY9315229.1"/>
    </source>
</evidence>
<proteinExistence type="inferred from homology"/>
<evidence type="ECO:0000256" key="8">
    <source>
        <dbReference type="ARBA" id="ARBA00022764"/>
    </source>
</evidence>
<comment type="subunit">
    <text evidence="2 14">Heterodimer of SoxA and SoxX.</text>
</comment>
<evidence type="ECO:0000256" key="3">
    <source>
        <dbReference type="ARBA" id="ARBA00022448"/>
    </source>
</evidence>
<dbReference type="InterPro" id="IPR036909">
    <property type="entry name" value="Cyt_c-like_dom_sf"/>
</dbReference>
<keyword evidence="10 14" id="KW-0408">Iron</keyword>
<sequence>MRIAVCIALLTAMAGAALATEIPLVQRRSGYSFMSPDSKVMQDEDTANPGMLSVLDGEALWTRKAGTANMACADCHNDASASMKGVAAHYPAFDKALQKPVDLEGRINLCRTNHQQASPFAYESRELLALTAYVARQSRGMPITAGDDPELAPFVEHGHALFMQRQGQLNLGCTNCHDDNWDKKLAGSAITQGQPTGYPLYRLEWQALGSLQRRLRACITGIRAQAYDYGSPELVELELYLMTRARGMPVETPAVRP</sequence>
<evidence type="ECO:0000256" key="1">
    <source>
        <dbReference type="ARBA" id="ARBA00004418"/>
    </source>
</evidence>
<comment type="catalytic activity">
    <reaction evidence="12 14">
        <text>L-cysteinyl-[SoxY protein] + thiosulfate + 2 Fe(III)-[cytochrome c] = S-sulfosulfanyl-L-cysteinyl-[SoxY protein] + 2 Fe(II)-[cytochrome c] + 2 H(+)</text>
        <dbReference type="Rhea" id="RHEA:56720"/>
        <dbReference type="Rhea" id="RHEA-COMP:10350"/>
        <dbReference type="Rhea" id="RHEA-COMP:14328"/>
        <dbReference type="Rhea" id="RHEA-COMP:14399"/>
        <dbReference type="Rhea" id="RHEA-COMP:14691"/>
        <dbReference type="ChEBI" id="CHEBI:15378"/>
        <dbReference type="ChEBI" id="CHEBI:29033"/>
        <dbReference type="ChEBI" id="CHEBI:29034"/>
        <dbReference type="ChEBI" id="CHEBI:29950"/>
        <dbReference type="ChEBI" id="CHEBI:33542"/>
        <dbReference type="ChEBI" id="CHEBI:139321"/>
        <dbReference type="EC" id="2.8.5.2"/>
    </reaction>
</comment>
<dbReference type="Pfam" id="PF21342">
    <property type="entry name" value="SoxA-TsdA_cyt-c"/>
    <property type="match status" value="2"/>
</dbReference>
<dbReference type="NCBIfam" id="TIGR04484">
    <property type="entry name" value="thiosulf_SoxA"/>
    <property type="match status" value="1"/>
</dbReference>
<accession>A0ABV4EWE4</accession>
<evidence type="ECO:0000256" key="15">
    <source>
        <dbReference type="SAM" id="SignalP"/>
    </source>
</evidence>
<keyword evidence="18" id="KW-1185">Reference proteome</keyword>
<evidence type="ECO:0000259" key="16">
    <source>
        <dbReference type="PROSITE" id="PS51007"/>
    </source>
</evidence>
<evidence type="ECO:0000256" key="7">
    <source>
        <dbReference type="ARBA" id="ARBA00022729"/>
    </source>
</evidence>
<dbReference type="SUPFAM" id="SSF46626">
    <property type="entry name" value="Cytochrome c"/>
    <property type="match status" value="2"/>
</dbReference>
<feature type="domain" description="Cytochrome c" evidence="16">
    <location>
        <begin position="52"/>
        <end position="138"/>
    </location>
</feature>
<organism evidence="17 18">
    <name type="scientific">Bradyrhizobium elkanii</name>
    <dbReference type="NCBI Taxonomy" id="29448"/>
    <lineage>
        <taxon>Bacteria</taxon>
        <taxon>Pseudomonadati</taxon>
        <taxon>Pseudomonadota</taxon>
        <taxon>Alphaproteobacteria</taxon>
        <taxon>Hyphomicrobiales</taxon>
        <taxon>Nitrobacteraceae</taxon>
        <taxon>Bradyrhizobium</taxon>
    </lineage>
</organism>
<name>A0ABV4EWE4_BRAEL</name>
<keyword evidence="8 14" id="KW-0574">Periplasm</keyword>
<evidence type="ECO:0000256" key="4">
    <source>
        <dbReference type="ARBA" id="ARBA00022617"/>
    </source>
</evidence>
<protein>
    <recommendedName>
        <fullName evidence="14">SoxAX cytochrome complex subunit A</fullName>
        <ecNumber evidence="14">2.8.5.2</ecNumber>
    </recommendedName>
    <alternativeName>
        <fullName evidence="14">Protein SoxA</fullName>
    </alternativeName>
    <alternativeName>
        <fullName evidence="14">Sulfur oxidizing protein A</fullName>
    </alternativeName>
    <alternativeName>
        <fullName evidence="14">Thiosulfate-oxidizing multienzyme system protein SoxA</fullName>
    </alternativeName>
</protein>
<gene>
    <name evidence="17" type="ORF">ABIF29_002028</name>
</gene>
<comment type="catalytic activity">
    <reaction evidence="13 14">
        <text>S-sulfanyl-L-cysteinyl-[SoxY protein] + thiosulfate + 2 Fe(III)-[cytochrome c] = S-(2-sulfodisulfanyl)-L-cysteinyl-[SoxY protein] + 2 Fe(II)-[cytochrome c] + 2 H(+)</text>
        <dbReference type="Rhea" id="RHEA:51224"/>
        <dbReference type="Rhea" id="RHEA-COMP:10350"/>
        <dbReference type="Rhea" id="RHEA-COMP:14399"/>
        <dbReference type="Rhea" id="RHEA-COMP:14689"/>
        <dbReference type="Rhea" id="RHEA-COMP:14690"/>
        <dbReference type="ChEBI" id="CHEBI:15378"/>
        <dbReference type="ChEBI" id="CHEBI:29033"/>
        <dbReference type="ChEBI" id="CHEBI:29034"/>
        <dbReference type="ChEBI" id="CHEBI:33542"/>
        <dbReference type="ChEBI" id="CHEBI:61963"/>
        <dbReference type="ChEBI" id="CHEBI:140664"/>
        <dbReference type="EC" id="2.8.5.2"/>
    </reaction>
</comment>
<dbReference type="GO" id="GO:0016740">
    <property type="term" value="F:transferase activity"/>
    <property type="evidence" value="ECO:0007669"/>
    <property type="project" value="UniProtKB-KW"/>
</dbReference>
<keyword evidence="5 14" id="KW-0808">Transferase</keyword>
<evidence type="ECO:0000256" key="12">
    <source>
        <dbReference type="ARBA" id="ARBA00048077"/>
    </source>
</evidence>
<comment type="caution">
    <text evidence="17">The sequence shown here is derived from an EMBL/GenBank/DDBJ whole genome shotgun (WGS) entry which is preliminary data.</text>
</comment>
<feature type="signal peptide" evidence="15">
    <location>
        <begin position="1"/>
        <end position="19"/>
    </location>
</feature>
<dbReference type="InterPro" id="IPR025710">
    <property type="entry name" value="SoxA"/>
</dbReference>
<dbReference type="InterPro" id="IPR009056">
    <property type="entry name" value="Cyt_c-like_dom"/>
</dbReference>
<comment type="subcellular location">
    <subcellularLocation>
        <location evidence="1 14">Periplasm</location>
    </subcellularLocation>
</comment>
<evidence type="ECO:0000256" key="13">
    <source>
        <dbReference type="ARBA" id="ARBA00048423"/>
    </source>
</evidence>
<reference evidence="17 18" key="1">
    <citation type="submission" date="2024-07" db="EMBL/GenBank/DDBJ databases">
        <title>Genomic Encyclopedia of Type Strains, Phase V (KMG-V): Genome sequencing to study the core and pangenomes of soil and plant-associated prokaryotes.</title>
        <authorList>
            <person name="Whitman W."/>
        </authorList>
    </citation>
    <scope>NUCLEOTIDE SEQUENCE [LARGE SCALE GENOMIC DNA]</scope>
    <source>
        <strain evidence="17 18">USDA 415</strain>
    </source>
</reference>
<evidence type="ECO:0000256" key="9">
    <source>
        <dbReference type="ARBA" id="ARBA00022982"/>
    </source>
</evidence>
<dbReference type="Proteomes" id="UP001565471">
    <property type="component" value="Unassembled WGS sequence"/>
</dbReference>
<evidence type="ECO:0000256" key="14">
    <source>
        <dbReference type="PIRNR" id="PIRNR038455"/>
    </source>
</evidence>
<evidence type="ECO:0000313" key="18">
    <source>
        <dbReference type="Proteomes" id="UP001565471"/>
    </source>
</evidence>
<evidence type="ECO:0000256" key="6">
    <source>
        <dbReference type="ARBA" id="ARBA00022723"/>
    </source>
</evidence>
<keyword evidence="7 15" id="KW-0732">Signal</keyword>
<evidence type="ECO:0000256" key="10">
    <source>
        <dbReference type="ARBA" id="ARBA00023004"/>
    </source>
</evidence>
<evidence type="ECO:0000256" key="2">
    <source>
        <dbReference type="ARBA" id="ARBA00011530"/>
    </source>
</evidence>
<dbReference type="PIRSF" id="PIRSF038455">
    <property type="entry name" value="SoxA"/>
    <property type="match status" value="1"/>
</dbReference>
<keyword evidence="6 14" id="KW-0479">Metal-binding</keyword>
<keyword evidence="9 14" id="KW-0249">Electron transport</keyword>